<keyword evidence="2 5" id="KW-0862">Zinc</keyword>
<dbReference type="AlphaFoldDB" id="A0A4S2DKV2"/>
<dbReference type="PIRSF" id="PIRSF036894">
    <property type="entry name" value="PMI_Firm_short"/>
    <property type="match status" value="1"/>
</dbReference>
<proteinExistence type="predicted"/>
<gene>
    <name evidence="9" type="ORF">E5347_08760</name>
</gene>
<sequence>MYPIRFENLYYEKIWGGRDFESFRSNMPEGEIGETWDIACHPNGTGIVANGEFKGTSFDKLIEKHGIDLLGNKVSMEKFPLLIKLINSKEKLSVQVHPGDEYAAKYEGDYGKTEAWYVMDAKPGASLIVGTKDCTKEEFEEAIKNNTVEECLNKIEVKKGDCFLINSGLVHAICEGVIIAEIQQNSDVTYRVYDYGRPREIHVEKALDVINFDLQCENLSKREKVAFDGYSYSLLCKNEYFGIEKLSITKEYKDKGNEENFDMYTCVEGYGHIKGIDRNGNEYSEEIKMGDSILIPATLGEYTIIGELKVLKSYPIV</sequence>
<dbReference type="InterPro" id="IPR049071">
    <property type="entry name" value="MPI_cupin_dom"/>
</dbReference>
<dbReference type="SUPFAM" id="SSF51182">
    <property type="entry name" value="RmlC-like cupins"/>
    <property type="match status" value="1"/>
</dbReference>
<protein>
    <recommendedName>
        <fullName evidence="3">Phosphohexomutase</fullName>
    </recommendedName>
    <alternativeName>
        <fullName evidence="4">Phosphomannose isomerase</fullName>
    </alternativeName>
</protein>
<dbReference type="InterPro" id="IPR011051">
    <property type="entry name" value="RmlC_Cupin_sf"/>
</dbReference>
<reference evidence="9 10" key="1">
    <citation type="submission" date="2019-04" db="EMBL/GenBank/DDBJ databases">
        <title>Microbes associate with the intestines of laboratory mice.</title>
        <authorList>
            <person name="Navarre W."/>
            <person name="Wong E."/>
            <person name="Huang K."/>
            <person name="Tropini C."/>
            <person name="Ng K."/>
            <person name="Yu B."/>
        </authorList>
    </citation>
    <scope>NUCLEOTIDE SEQUENCE [LARGE SCALE GENOMIC DNA]</scope>
    <source>
        <strain evidence="9 10">NM50_B9-20</strain>
    </source>
</reference>
<feature type="binding site" evidence="5">
    <location>
        <position position="114"/>
    </location>
    <ligand>
        <name>Zn(2+)</name>
        <dbReference type="ChEBI" id="CHEBI:29105"/>
    </ligand>
</feature>
<dbReference type="Pfam" id="PF20511">
    <property type="entry name" value="PMI_typeI_cat"/>
    <property type="match status" value="1"/>
</dbReference>
<evidence type="ECO:0000256" key="6">
    <source>
        <dbReference type="PIRSR" id="PIRSR036894-2"/>
    </source>
</evidence>
<dbReference type="Gene3D" id="2.60.120.10">
    <property type="entry name" value="Jelly Rolls"/>
    <property type="match status" value="2"/>
</dbReference>
<evidence type="ECO:0000313" key="9">
    <source>
        <dbReference type="EMBL" id="TGY42302.1"/>
    </source>
</evidence>
<dbReference type="Proteomes" id="UP000306888">
    <property type="component" value="Unassembled WGS sequence"/>
</dbReference>
<feature type="binding site" evidence="5">
    <location>
        <position position="171"/>
    </location>
    <ligand>
        <name>Zn(2+)</name>
        <dbReference type="ChEBI" id="CHEBI:29105"/>
    </ligand>
</feature>
<evidence type="ECO:0000259" key="8">
    <source>
        <dbReference type="Pfam" id="PF21621"/>
    </source>
</evidence>
<accession>A0A4S2DKV2</accession>
<dbReference type="InterPro" id="IPR014710">
    <property type="entry name" value="RmlC-like_jellyroll"/>
</dbReference>
<dbReference type="Pfam" id="PF21621">
    <property type="entry name" value="MPI_cupin_dom"/>
    <property type="match status" value="1"/>
</dbReference>
<evidence type="ECO:0000256" key="5">
    <source>
        <dbReference type="PIRSR" id="PIRSR036894-1"/>
    </source>
</evidence>
<evidence type="ECO:0000313" key="10">
    <source>
        <dbReference type="Proteomes" id="UP000306888"/>
    </source>
</evidence>
<feature type="binding site" evidence="5">
    <location>
        <position position="97"/>
    </location>
    <ligand>
        <name>Zn(2+)</name>
        <dbReference type="ChEBI" id="CHEBI:29105"/>
    </ligand>
</feature>
<evidence type="ECO:0000259" key="7">
    <source>
        <dbReference type="Pfam" id="PF20511"/>
    </source>
</evidence>
<dbReference type="GO" id="GO:0005975">
    <property type="term" value="P:carbohydrate metabolic process"/>
    <property type="evidence" value="ECO:0007669"/>
    <property type="project" value="InterPro"/>
</dbReference>
<dbReference type="InterPro" id="IPR046457">
    <property type="entry name" value="PMI_typeI_cat"/>
</dbReference>
<feature type="active site" evidence="6">
    <location>
        <position position="191"/>
    </location>
</feature>
<keyword evidence="9" id="KW-0413">Isomerase</keyword>
<dbReference type="InterPro" id="IPR014628">
    <property type="entry name" value="Man6P_isomerase_Firm_short"/>
</dbReference>
<dbReference type="PANTHER" id="PTHR42742">
    <property type="entry name" value="TRANSCRIPTIONAL REPRESSOR MPRA"/>
    <property type="match status" value="1"/>
</dbReference>
<dbReference type="GO" id="GO:0004476">
    <property type="term" value="F:mannose-6-phosphate isomerase activity"/>
    <property type="evidence" value="ECO:0007669"/>
    <property type="project" value="InterPro"/>
</dbReference>
<dbReference type="InterPro" id="IPR051804">
    <property type="entry name" value="Carb_Metab_Reg_Kinase/Isom"/>
</dbReference>
<dbReference type="PANTHER" id="PTHR42742:SF3">
    <property type="entry name" value="FRUCTOKINASE"/>
    <property type="match status" value="1"/>
</dbReference>
<dbReference type="GO" id="GO:0008270">
    <property type="term" value="F:zinc ion binding"/>
    <property type="evidence" value="ECO:0007669"/>
    <property type="project" value="InterPro"/>
</dbReference>
<evidence type="ECO:0000256" key="4">
    <source>
        <dbReference type="ARBA" id="ARBA00030762"/>
    </source>
</evidence>
<dbReference type="RefSeq" id="WP_136006503.1">
    <property type="nucleotide sequence ID" value="NZ_SRYR01000003.1"/>
</dbReference>
<keyword evidence="10" id="KW-1185">Reference proteome</keyword>
<feature type="domain" description="Phosphomannose isomerase type I catalytic" evidence="7">
    <location>
        <begin position="6"/>
        <end position="105"/>
    </location>
</feature>
<organism evidence="9 10">
    <name type="scientific">Clostridium sartagoforme</name>
    <dbReference type="NCBI Taxonomy" id="84031"/>
    <lineage>
        <taxon>Bacteria</taxon>
        <taxon>Bacillati</taxon>
        <taxon>Bacillota</taxon>
        <taxon>Clostridia</taxon>
        <taxon>Eubacteriales</taxon>
        <taxon>Clostridiaceae</taxon>
        <taxon>Clostridium</taxon>
    </lineage>
</organism>
<feature type="domain" description="Mannose-6-phosphate isomerase cupin" evidence="8">
    <location>
        <begin position="237"/>
        <end position="315"/>
    </location>
</feature>
<evidence type="ECO:0000256" key="1">
    <source>
        <dbReference type="ARBA" id="ARBA00022723"/>
    </source>
</evidence>
<keyword evidence="1 5" id="KW-0479">Metal-binding</keyword>
<evidence type="ECO:0000256" key="3">
    <source>
        <dbReference type="ARBA" id="ARBA00029741"/>
    </source>
</evidence>
<comment type="caution">
    <text evidence="9">The sequence shown here is derived from an EMBL/GenBank/DDBJ whole genome shotgun (WGS) entry which is preliminary data.</text>
</comment>
<name>A0A4S2DKV2_9CLOT</name>
<dbReference type="EMBL" id="SRYR01000003">
    <property type="protein sequence ID" value="TGY42302.1"/>
    <property type="molecule type" value="Genomic_DNA"/>
</dbReference>
<dbReference type="OrthoDB" id="9808275at2"/>
<dbReference type="CDD" id="cd07010">
    <property type="entry name" value="cupin_PMI_type_I_N_bac"/>
    <property type="match status" value="1"/>
</dbReference>
<comment type="cofactor">
    <cofactor evidence="5">
        <name>Zn(2+)</name>
        <dbReference type="ChEBI" id="CHEBI:29105"/>
    </cofactor>
    <text evidence="5">Binds 1 zinc ion per subunit.</text>
</comment>
<evidence type="ECO:0000256" key="2">
    <source>
        <dbReference type="ARBA" id="ARBA00022833"/>
    </source>
</evidence>